<keyword evidence="1" id="KW-0449">Lipoprotein</keyword>
<protein>
    <submittedName>
        <fullName evidence="1">Prokaryotic membrane lipoprotein lipid attachment site profile</fullName>
    </submittedName>
</protein>
<name>A0A2K8SMK3_9NOSO</name>
<sequence>MRRLHKLTYSFSNFVLSCRVYNLDFFKFEQKLQILSTMPISIQE</sequence>
<reference evidence="1 2" key="1">
    <citation type="submission" date="2017-11" db="EMBL/GenBank/DDBJ databases">
        <title>Complete genome of a free-living desiccation-tolerant cyanobacterium and its photosynthetic adaptation to extreme terrestrial habitat.</title>
        <authorList>
            <person name="Shang J."/>
        </authorList>
    </citation>
    <scope>NUCLEOTIDE SEQUENCE [LARGE SCALE GENOMIC DNA]</scope>
    <source>
        <strain evidence="1 2">CCNUN1</strain>
    </source>
</reference>
<proteinExistence type="predicted"/>
<dbReference type="EMBL" id="CP024785">
    <property type="protein sequence ID" value="AUB36590.1"/>
    <property type="molecule type" value="Genomic_DNA"/>
</dbReference>
<dbReference type="Proteomes" id="UP000232003">
    <property type="component" value="Chromosome"/>
</dbReference>
<dbReference type="KEGG" id="nfl:COO91_02509"/>
<accession>A0A2K8SMK3</accession>
<gene>
    <name evidence="1" type="ORF">COO91_02509</name>
</gene>
<dbReference type="PROSITE" id="PS51257">
    <property type="entry name" value="PROKAR_LIPOPROTEIN"/>
    <property type="match status" value="1"/>
</dbReference>
<keyword evidence="2" id="KW-1185">Reference proteome</keyword>
<organism evidence="1 2">
    <name type="scientific">Nostoc flagelliforme CCNUN1</name>
    <dbReference type="NCBI Taxonomy" id="2038116"/>
    <lineage>
        <taxon>Bacteria</taxon>
        <taxon>Bacillati</taxon>
        <taxon>Cyanobacteriota</taxon>
        <taxon>Cyanophyceae</taxon>
        <taxon>Nostocales</taxon>
        <taxon>Nostocaceae</taxon>
        <taxon>Nostoc</taxon>
    </lineage>
</organism>
<dbReference type="AlphaFoldDB" id="A0A2K8SMK3"/>
<evidence type="ECO:0000313" key="1">
    <source>
        <dbReference type="EMBL" id="AUB36590.1"/>
    </source>
</evidence>
<evidence type="ECO:0000313" key="2">
    <source>
        <dbReference type="Proteomes" id="UP000232003"/>
    </source>
</evidence>